<sequence>MPWEKGVILRKGILFSAFCHVTSPIRLRWGQRNESSGRPVQSASSMAQMIFIENDLGFRERWMPVHSQYIENERAFGFFLF</sequence>
<comment type="caution">
    <text evidence="1">The sequence shown here is derived from an EMBL/GenBank/DDBJ whole genome shotgun (WGS) entry which is preliminary data.</text>
</comment>
<dbReference type="EMBL" id="QEWE01000024">
    <property type="protein sequence ID" value="REJ26638.1"/>
    <property type="molecule type" value="Genomic_DNA"/>
</dbReference>
<accession>A0A3E0K1S4</accession>
<gene>
    <name evidence="1" type="ORF">C6P37_13070</name>
</gene>
<proteinExistence type="predicted"/>
<organism evidence="1 2">
    <name type="scientific">Caldibacillus debilis</name>
    <dbReference type="NCBI Taxonomy" id="301148"/>
    <lineage>
        <taxon>Bacteria</taxon>
        <taxon>Bacillati</taxon>
        <taxon>Bacillota</taxon>
        <taxon>Bacilli</taxon>
        <taxon>Bacillales</taxon>
        <taxon>Bacillaceae</taxon>
        <taxon>Caldibacillus</taxon>
    </lineage>
</organism>
<name>A0A3E0K1S4_9BACI</name>
<dbReference type="Proteomes" id="UP000257014">
    <property type="component" value="Unassembled WGS sequence"/>
</dbReference>
<evidence type="ECO:0000313" key="2">
    <source>
        <dbReference type="Proteomes" id="UP000257014"/>
    </source>
</evidence>
<dbReference type="AlphaFoldDB" id="A0A3E0K1S4"/>
<reference evidence="1 2" key="1">
    <citation type="submission" date="2018-03" db="EMBL/GenBank/DDBJ databases">
        <authorList>
            <person name="Keele B.F."/>
        </authorList>
    </citation>
    <scope>NUCLEOTIDE SEQUENCE [LARGE SCALE GENOMIC DNA]</scope>
    <source>
        <strain evidence="1">ZCTH4_d</strain>
    </source>
</reference>
<evidence type="ECO:0000313" key="1">
    <source>
        <dbReference type="EMBL" id="REJ26638.1"/>
    </source>
</evidence>
<protein>
    <submittedName>
        <fullName evidence="1">Uncharacterized protein</fullName>
    </submittedName>
</protein>